<dbReference type="InterPro" id="IPR028082">
    <property type="entry name" value="Peripla_BP_I"/>
</dbReference>
<dbReference type="GO" id="GO:0030246">
    <property type="term" value="F:carbohydrate binding"/>
    <property type="evidence" value="ECO:0007669"/>
    <property type="project" value="TreeGrafter"/>
</dbReference>
<proteinExistence type="inferred from homology"/>
<evidence type="ECO:0000313" key="4">
    <source>
        <dbReference type="EMBL" id="MBB5536174.1"/>
    </source>
</evidence>
<dbReference type="InterPro" id="IPR050555">
    <property type="entry name" value="Bact_Solute-Bind_Prot2"/>
</dbReference>
<organism evidence="4 5">
    <name type="scientific">Rhizobium giardinii</name>
    <dbReference type="NCBI Taxonomy" id="56731"/>
    <lineage>
        <taxon>Bacteria</taxon>
        <taxon>Pseudomonadati</taxon>
        <taxon>Pseudomonadota</taxon>
        <taxon>Alphaproteobacteria</taxon>
        <taxon>Hyphomicrobiales</taxon>
        <taxon>Rhizobiaceae</taxon>
        <taxon>Rhizobium/Agrobacterium group</taxon>
        <taxon>Rhizobium</taxon>
    </lineage>
</organism>
<sequence>MLDLMKGLIFVATLTTASFATPALSEDKSSAVSQLPADLQEAYVGVDPEQPIGGSAYRDYKPKNGPPWKIGYASSYSGNTWRAEGMKRLMAKLLPEYKKAGLVSEVMVMQSDLKDAVQIQQIRQLVDQGANAIIVCCSNPVALNGAVEYAYKNGAVVFSYSGYLTSDKALSASANYAQGGYEIAKALIEEVGSKGSFLLVSGIAGAASSESFDTGAKRALSEFPDAKLAGQVFGNWTDQVAQTEVQKFLATHPGEIDGIIAQGSQETGILKAVLQSGRDVMPISLAGSAGAACYLKQHPGWISHAFQIWPPGDEMELGFNAVIRTLQGQGPIIQSILRPVYRVSAEDYVKSLPEDCSVDSTDYIQPGIATWFPSERADGYFLRPADPLAASAK</sequence>
<comment type="subcellular location">
    <subcellularLocation>
        <location evidence="1">Periplasm</location>
    </subcellularLocation>
</comment>
<dbReference type="Pfam" id="PF13407">
    <property type="entry name" value="Peripla_BP_4"/>
    <property type="match status" value="1"/>
</dbReference>
<evidence type="ECO:0000313" key="5">
    <source>
        <dbReference type="Proteomes" id="UP000585507"/>
    </source>
</evidence>
<gene>
    <name evidence="4" type="ORF">GGD55_002881</name>
</gene>
<dbReference type="CDD" id="cd06300">
    <property type="entry name" value="PBP1_ABC_sugar_binding-like"/>
    <property type="match status" value="1"/>
</dbReference>
<dbReference type="Gene3D" id="3.40.50.2300">
    <property type="match status" value="2"/>
</dbReference>
<evidence type="ECO:0000256" key="1">
    <source>
        <dbReference type="ARBA" id="ARBA00004418"/>
    </source>
</evidence>
<dbReference type="EMBL" id="JACHBK010000006">
    <property type="protein sequence ID" value="MBB5536174.1"/>
    <property type="molecule type" value="Genomic_DNA"/>
</dbReference>
<evidence type="ECO:0000256" key="2">
    <source>
        <dbReference type="ARBA" id="ARBA00007639"/>
    </source>
</evidence>
<comment type="similarity">
    <text evidence="2">Belongs to the bacterial solute-binding protein 2 family.</text>
</comment>
<dbReference type="InterPro" id="IPR025997">
    <property type="entry name" value="SBP_2_dom"/>
</dbReference>
<dbReference type="PANTHER" id="PTHR30036">
    <property type="entry name" value="D-XYLOSE-BINDING PERIPLASMIC PROTEIN"/>
    <property type="match status" value="1"/>
</dbReference>
<name>A0A7W8UB71_9HYPH</name>
<comment type="caution">
    <text evidence="4">The sequence shown here is derived from an EMBL/GenBank/DDBJ whole genome shotgun (WGS) entry which is preliminary data.</text>
</comment>
<dbReference type="Proteomes" id="UP000585507">
    <property type="component" value="Unassembled WGS sequence"/>
</dbReference>
<reference evidence="4 5" key="1">
    <citation type="submission" date="2020-08" db="EMBL/GenBank/DDBJ databases">
        <title>Genomic Encyclopedia of Type Strains, Phase IV (KMG-V): Genome sequencing to study the core and pangenomes of soil and plant-associated prokaryotes.</title>
        <authorList>
            <person name="Whitman W."/>
        </authorList>
    </citation>
    <scope>NUCLEOTIDE SEQUENCE [LARGE SCALE GENOMIC DNA]</scope>
    <source>
        <strain evidence="4 5">SEMIA 4084</strain>
    </source>
</reference>
<dbReference type="PANTHER" id="PTHR30036:SF7">
    <property type="entry name" value="ABC TRANSPORTER PERIPLASMIC-BINDING PROTEIN YPHF"/>
    <property type="match status" value="1"/>
</dbReference>
<dbReference type="GO" id="GO:0030288">
    <property type="term" value="C:outer membrane-bounded periplasmic space"/>
    <property type="evidence" value="ECO:0007669"/>
    <property type="project" value="TreeGrafter"/>
</dbReference>
<dbReference type="SUPFAM" id="SSF53822">
    <property type="entry name" value="Periplasmic binding protein-like I"/>
    <property type="match status" value="1"/>
</dbReference>
<keyword evidence="5" id="KW-1185">Reference proteome</keyword>
<feature type="domain" description="Periplasmic binding protein" evidence="3">
    <location>
        <begin position="70"/>
        <end position="329"/>
    </location>
</feature>
<dbReference type="AlphaFoldDB" id="A0A7W8UB71"/>
<protein>
    <submittedName>
        <fullName evidence="4">Ribose transport system substrate-binding protein</fullName>
    </submittedName>
</protein>
<accession>A0A7W8UB71</accession>
<evidence type="ECO:0000259" key="3">
    <source>
        <dbReference type="Pfam" id="PF13407"/>
    </source>
</evidence>